<gene>
    <name evidence="6 7" type="primary">nifW</name>
    <name evidence="7" type="ORF">EYW49_07820</name>
</gene>
<evidence type="ECO:0000256" key="2">
    <source>
        <dbReference type="ARBA" id="ARBA00008351"/>
    </source>
</evidence>
<dbReference type="HAMAP" id="MF_00529">
    <property type="entry name" value="NifW"/>
    <property type="match status" value="1"/>
</dbReference>
<reference evidence="7 8" key="1">
    <citation type="submission" date="2019-02" db="EMBL/GenBank/DDBJ databases">
        <title>Siculibacillus lacustris gen. nov., sp. nov., a new rosette-forming bacterium isolated from a freshwater crater lake (Lake St. Ana, Romania).</title>
        <authorList>
            <person name="Felfoldi T."/>
            <person name="Marton Z."/>
            <person name="Szabo A."/>
            <person name="Mentes A."/>
            <person name="Boka K."/>
            <person name="Marialigeti K."/>
            <person name="Mathe I."/>
            <person name="Koncz M."/>
            <person name="Schumann P."/>
            <person name="Toth E."/>
        </authorList>
    </citation>
    <scope>NUCLEOTIDE SEQUENCE [LARGE SCALE GENOMIC DNA]</scope>
    <source>
        <strain evidence="7 8">SA-279</strain>
    </source>
</reference>
<dbReference type="Proteomes" id="UP000292781">
    <property type="component" value="Unassembled WGS sequence"/>
</dbReference>
<evidence type="ECO:0000256" key="4">
    <source>
        <dbReference type="ARBA" id="ARBA00016274"/>
    </source>
</evidence>
<dbReference type="Pfam" id="PF03206">
    <property type="entry name" value="NifW"/>
    <property type="match status" value="1"/>
</dbReference>
<protein>
    <recommendedName>
        <fullName evidence="4 6">Nitrogenase-stabilizing/protective protein NifW</fullName>
    </recommendedName>
</protein>
<evidence type="ECO:0000256" key="3">
    <source>
        <dbReference type="ARBA" id="ARBA00011284"/>
    </source>
</evidence>
<evidence type="ECO:0000256" key="1">
    <source>
        <dbReference type="ARBA" id="ARBA00002247"/>
    </source>
</evidence>
<evidence type="ECO:0000313" key="7">
    <source>
        <dbReference type="EMBL" id="TBW39028.1"/>
    </source>
</evidence>
<keyword evidence="5 6" id="KW-0535">Nitrogen fixation</keyword>
<dbReference type="PIRSF" id="PIRSF005790">
    <property type="entry name" value="NifW"/>
    <property type="match status" value="1"/>
</dbReference>
<comment type="caution">
    <text evidence="7">The sequence shown here is derived from an EMBL/GenBank/DDBJ whole genome shotgun (WGS) entry which is preliminary data.</text>
</comment>
<dbReference type="EMBL" id="SJFN01000009">
    <property type="protein sequence ID" value="TBW39028.1"/>
    <property type="molecule type" value="Genomic_DNA"/>
</dbReference>
<comment type="function">
    <text evidence="1 6">May protect the nitrogenase Fe-Mo protein from oxidative damage.</text>
</comment>
<dbReference type="GO" id="GO:0009399">
    <property type="term" value="P:nitrogen fixation"/>
    <property type="evidence" value="ECO:0007669"/>
    <property type="project" value="UniProtKB-UniRule"/>
</dbReference>
<organism evidence="7 8">
    <name type="scientific">Siculibacillus lacustris</name>
    <dbReference type="NCBI Taxonomy" id="1549641"/>
    <lineage>
        <taxon>Bacteria</taxon>
        <taxon>Pseudomonadati</taxon>
        <taxon>Pseudomonadota</taxon>
        <taxon>Alphaproteobacteria</taxon>
        <taxon>Hyphomicrobiales</taxon>
        <taxon>Ancalomicrobiaceae</taxon>
        <taxon>Siculibacillus</taxon>
    </lineage>
</organism>
<dbReference type="InterPro" id="IPR004893">
    <property type="entry name" value="NifW"/>
</dbReference>
<name>A0A4Q9VVG3_9HYPH</name>
<sequence length="128" mass="14361">MSSCSLDDKPVDVVDILPRLKTLSSAEDFFDALSVKYDPKVLASARLHVLKRMGQYLATEDFDGLPDRVIAARCRSYLERAYDDFVTSSPLKERVFKVLKDNDPDRPVKPGTAFVDFDDILAPLPPRG</sequence>
<accession>A0A4Q9VVG3</accession>
<dbReference type="OrthoDB" id="9811868at2"/>
<keyword evidence="8" id="KW-1185">Reference proteome</keyword>
<dbReference type="RefSeq" id="WP_131307927.1">
    <property type="nucleotide sequence ID" value="NZ_SJFN01000009.1"/>
</dbReference>
<evidence type="ECO:0000313" key="8">
    <source>
        <dbReference type="Proteomes" id="UP000292781"/>
    </source>
</evidence>
<evidence type="ECO:0000256" key="5">
    <source>
        <dbReference type="ARBA" id="ARBA00023231"/>
    </source>
</evidence>
<comment type="similarity">
    <text evidence="2 6">Belongs to the NifW family.</text>
</comment>
<dbReference type="AlphaFoldDB" id="A0A4Q9VVG3"/>
<evidence type="ECO:0000256" key="6">
    <source>
        <dbReference type="HAMAP-Rule" id="MF_00529"/>
    </source>
</evidence>
<proteinExistence type="inferred from homology"/>
<dbReference type="NCBIfam" id="NF002009">
    <property type="entry name" value="PRK00810.1"/>
    <property type="match status" value="1"/>
</dbReference>
<comment type="subunit">
    <text evidence="3 6">Homotrimer; associates with NifD.</text>
</comment>